<dbReference type="GO" id="GO:0008270">
    <property type="term" value="F:zinc ion binding"/>
    <property type="evidence" value="ECO:0007669"/>
    <property type="project" value="InterPro"/>
</dbReference>
<evidence type="ECO:0000313" key="7">
    <source>
        <dbReference type="Proteomes" id="UP000613401"/>
    </source>
</evidence>
<evidence type="ECO:0000256" key="3">
    <source>
        <dbReference type="SAM" id="MobiDB-lite"/>
    </source>
</evidence>
<dbReference type="InterPro" id="IPR000086">
    <property type="entry name" value="NUDIX_hydrolase_dom"/>
</dbReference>
<feature type="region of interest" description="Disordered" evidence="3">
    <location>
        <begin position="92"/>
        <end position="147"/>
    </location>
</feature>
<dbReference type="Gene3D" id="3.90.79.10">
    <property type="entry name" value="Nucleoside Triphosphate Pyrophosphohydrolase"/>
    <property type="match status" value="1"/>
</dbReference>
<dbReference type="InterPro" id="IPR015797">
    <property type="entry name" value="NUDIX_hydrolase-like_dom_sf"/>
</dbReference>
<keyword evidence="7" id="KW-1185">Reference proteome</keyword>
<dbReference type="InterPro" id="IPR001138">
    <property type="entry name" value="Zn2Cys6_DnaBD"/>
</dbReference>
<dbReference type="PROSITE" id="PS00463">
    <property type="entry name" value="ZN2_CY6_FUNGAL_1"/>
    <property type="match status" value="1"/>
</dbReference>
<feature type="domain" description="Nudix hydrolase" evidence="5">
    <location>
        <begin position="711"/>
        <end position="854"/>
    </location>
</feature>
<dbReference type="InterPro" id="IPR036864">
    <property type="entry name" value="Zn2-C6_fun-type_DNA-bd_sf"/>
</dbReference>
<feature type="compositionally biased region" description="Polar residues" evidence="3">
    <location>
        <begin position="92"/>
        <end position="103"/>
    </location>
</feature>
<dbReference type="EMBL" id="WVTB01000050">
    <property type="protein sequence ID" value="KAF3804379.1"/>
    <property type="molecule type" value="Genomic_DNA"/>
</dbReference>
<dbReference type="GO" id="GO:0005634">
    <property type="term" value="C:nucleus"/>
    <property type="evidence" value="ECO:0007669"/>
    <property type="project" value="UniProtKB-SubCell"/>
</dbReference>
<dbReference type="GeneID" id="69007904"/>
<dbReference type="SUPFAM" id="SSF57701">
    <property type="entry name" value="Zn2/Cys6 DNA-binding domain"/>
    <property type="match status" value="1"/>
</dbReference>
<feature type="compositionally biased region" description="Low complexity" evidence="3">
    <location>
        <begin position="124"/>
        <end position="137"/>
    </location>
</feature>
<comment type="subcellular location">
    <subcellularLocation>
        <location evidence="1">Nucleus</location>
    </subcellularLocation>
</comment>
<protein>
    <submittedName>
        <fullName evidence="6">Thiamine pyrophosphokinase</fullName>
    </submittedName>
</protein>
<keyword evidence="6" id="KW-0808">Transferase</keyword>
<dbReference type="SUPFAM" id="SSF55811">
    <property type="entry name" value="Nudix"/>
    <property type="match status" value="1"/>
</dbReference>
<dbReference type="AlphaFoldDB" id="A0A8H4FKM2"/>
<dbReference type="PROSITE" id="PS50048">
    <property type="entry name" value="ZN2_CY6_FUNGAL_2"/>
    <property type="match status" value="1"/>
</dbReference>
<dbReference type="PROSITE" id="PS51462">
    <property type="entry name" value="NUDIX"/>
    <property type="match status" value="1"/>
</dbReference>
<dbReference type="PANTHER" id="PTHR37534:SF46">
    <property type="entry name" value="ZN(II)2CYS6 TRANSCRIPTION FACTOR (EUROFUNG)"/>
    <property type="match status" value="1"/>
</dbReference>
<name>A0A8H4FKM2_COLGL</name>
<evidence type="ECO:0000256" key="2">
    <source>
        <dbReference type="ARBA" id="ARBA00023242"/>
    </source>
</evidence>
<dbReference type="CDD" id="cd00067">
    <property type="entry name" value="GAL4"/>
    <property type="match status" value="1"/>
</dbReference>
<dbReference type="Pfam" id="PF11951">
    <property type="entry name" value="Fungal_trans_2"/>
    <property type="match status" value="2"/>
</dbReference>
<keyword evidence="2" id="KW-0539">Nucleus</keyword>
<dbReference type="InterPro" id="IPR021858">
    <property type="entry name" value="Fun_TF"/>
</dbReference>
<reference evidence="6" key="2">
    <citation type="submission" date="2020-03" db="EMBL/GenBank/DDBJ databases">
        <authorList>
            <person name="Fu F.-F."/>
            <person name="Chen J."/>
        </authorList>
    </citation>
    <scope>NUCLEOTIDE SEQUENCE</scope>
    <source>
        <strain evidence="6">Lc1</strain>
    </source>
</reference>
<gene>
    <name evidence="6" type="ORF">GCG54_00000732</name>
</gene>
<dbReference type="CDD" id="cd03676">
    <property type="entry name" value="NUDIX_Tnr3_like"/>
    <property type="match status" value="1"/>
</dbReference>
<comment type="caution">
    <text evidence="6">The sequence shown here is derived from an EMBL/GenBank/DDBJ whole genome shotgun (WGS) entry which is preliminary data.</text>
</comment>
<dbReference type="FunFam" id="3.90.79.10:FF:000019">
    <property type="entry name" value="Thiamin pyrophosphokinase, putative"/>
    <property type="match status" value="1"/>
</dbReference>
<sequence>MERSSGHKRKRTGCLGCRSRRKKCDERQPTCSLCSRKGTECVWPDNWTAPQTVDSFCCEWNPQDYRVSMMCVIYSKLIVIMMYDTIVDSAAASSTSGPQTSVNRRGPNLISLPAGPLWTTSRASTVNSNSDSNSPSESAKDYGPRNRFPGSLRSRAEHLRMAPKISHVPLIVPPDPDCDEGSFQMLFQHFLSRSMPSMSVDNVDTELYVSTLLPVIVSDNLVLRSVLALSSLQYMLSHPENDKALKLASTCYSKALSAMRARVALSGTGAQDDRPDCLCAASLMLALTESARGDSTRNHVDFASHVLQSMSNSVRVGINQKLYRNMLRVCMFLRVDEAVETIPSPFTSAQLVNQIDMPILAGHLWDAEHRASATELSEECGLFQTPFIAGLLTIHHLARLRAVDGAANIDKDERVTQLSAIEMQIMSWEPALPHTSLRVRQVWTLWRLAMLILLYESPVDGKFWQASRRDDCYESFMKELKLVPKGHESIGVMLWPISMAGSCAQSPAHRELIQQQLTESCDTLSARMLAVVANMLQQMWDGTAANPADDKREEELVIDPSLILPESLQENMESQVKTPAKQNSWMPLINKVDNVPLNFDFNTLYRLYLPKDHRPHGFMLQSTVERLPWTADFSIDHDERRVRLLDTTAKDGDDAGKAATAAIQRVVDVAVNLTDKFPTLSGRHSEHFRILGANEFVSIERFPAPLFGISSRGAHMTAYVKSAEGMRIWVPRRSAHLFTFPDLLDTTVAGGVKAEDSPFDCIVAEATEEASLPADFVKENARAVGAVTYVSMNETKGTFFPTVLYCYDLELPEAIEPVPGDDEVSGFELMTIAEVTKNMLEGQFKPNCVLVMLDFFIRHNIITSENEEHYVEIVTRLRRHLPVPTYPEPGKQVNQ</sequence>
<dbReference type="GO" id="GO:0000981">
    <property type="term" value="F:DNA-binding transcription factor activity, RNA polymerase II-specific"/>
    <property type="evidence" value="ECO:0007669"/>
    <property type="project" value="InterPro"/>
</dbReference>
<dbReference type="SMART" id="SM00066">
    <property type="entry name" value="GAL4"/>
    <property type="match status" value="1"/>
</dbReference>
<evidence type="ECO:0000256" key="1">
    <source>
        <dbReference type="ARBA" id="ARBA00004123"/>
    </source>
</evidence>
<dbReference type="GO" id="GO:0044715">
    <property type="term" value="F:8-oxo-dGDP phosphatase activity"/>
    <property type="evidence" value="ECO:0007669"/>
    <property type="project" value="UniProtKB-ARBA"/>
</dbReference>
<dbReference type="Proteomes" id="UP000613401">
    <property type="component" value="Unassembled WGS sequence"/>
</dbReference>
<accession>A0A8H4FKM2</accession>
<dbReference type="PANTHER" id="PTHR37534">
    <property type="entry name" value="TRANSCRIPTIONAL ACTIVATOR PROTEIN UGA3"/>
    <property type="match status" value="1"/>
</dbReference>
<evidence type="ECO:0000313" key="6">
    <source>
        <dbReference type="EMBL" id="KAF3804379.1"/>
    </source>
</evidence>
<evidence type="ECO:0000259" key="4">
    <source>
        <dbReference type="PROSITE" id="PS50048"/>
    </source>
</evidence>
<dbReference type="Pfam" id="PF00293">
    <property type="entry name" value="NUDIX"/>
    <property type="match status" value="1"/>
</dbReference>
<proteinExistence type="predicted"/>
<keyword evidence="6" id="KW-0418">Kinase</keyword>
<feature type="domain" description="Zn(2)-C6 fungal-type" evidence="4">
    <location>
        <begin position="13"/>
        <end position="43"/>
    </location>
</feature>
<dbReference type="Pfam" id="PF00172">
    <property type="entry name" value="Zn_clus"/>
    <property type="match status" value="1"/>
</dbReference>
<dbReference type="Gene3D" id="4.10.240.10">
    <property type="entry name" value="Zn(2)-C6 fungal-type DNA-binding domain"/>
    <property type="match status" value="1"/>
</dbReference>
<dbReference type="GO" id="GO:0016301">
    <property type="term" value="F:kinase activity"/>
    <property type="evidence" value="ECO:0007669"/>
    <property type="project" value="UniProtKB-KW"/>
</dbReference>
<organism evidence="6 7">
    <name type="scientific">Colletotrichum gloeosporioides</name>
    <name type="common">Anthracnose fungus</name>
    <name type="synonym">Glomerella cingulata</name>
    <dbReference type="NCBI Taxonomy" id="474922"/>
    <lineage>
        <taxon>Eukaryota</taxon>
        <taxon>Fungi</taxon>
        <taxon>Dikarya</taxon>
        <taxon>Ascomycota</taxon>
        <taxon>Pezizomycotina</taxon>
        <taxon>Sordariomycetes</taxon>
        <taxon>Hypocreomycetidae</taxon>
        <taxon>Glomerellales</taxon>
        <taxon>Glomerellaceae</taxon>
        <taxon>Colletotrichum</taxon>
        <taxon>Colletotrichum gloeosporioides species complex</taxon>
    </lineage>
</organism>
<dbReference type="RefSeq" id="XP_045263538.1">
    <property type="nucleotide sequence ID" value="XM_045400865.1"/>
</dbReference>
<reference evidence="6" key="1">
    <citation type="journal article" date="2020" name="Phytopathology">
        <title>Genome sequence and comparative analysis of Colletotrichum gloeosporioides isolated from Liriodendron leaves.</title>
        <authorList>
            <person name="Fu F.F."/>
            <person name="Hao Z."/>
            <person name="Wang P."/>
            <person name="Lu Y."/>
            <person name="Xue L.J."/>
            <person name="Wei G."/>
            <person name="Tian Y."/>
            <person name="Baishi H."/>
            <person name="Xu H."/>
            <person name="Shi J."/>
            <person name="Cheng T."/>
            <person name="Wang G."/>
            <person name="Yi Y."/>
            <person name="Chen J."/>
        </authorList>
    </citation>
    <scope>NUCLEOTIDE SEQUENCE</scope>
    <source>
        <strain evidence="6">Lc1</strain>
    </source>
</reference>
<evidence type="ECO:0000259" key="5">
    <source>
        <dbReference type="PROSITE" id="PS51462"/>
    </source>
</evidence>